<keyword evidence="4" id="KW-1185">Reference proteome</keyword>
<evidence type="ECO:0000259" key="2">
    <source>
        <dbReference type="Pfam" id="PF20419"/>
    </source>
</evidence>
<dbReference type="RefSeq" id="WP_124540228.1">
    <property type="nucleotide sequence ID" value="NZ_QUSW01000002.1"/>
</dbReference>
<name>A0A3N7HSP0_9BURK</name>
<feature type="chain" id="PRO_5018208782" description="DUF6701 domain-containing protein" evidence="1">
    <location>
        <begin position="24"/>
        <end position="845"/>
    </location>
</feature>
<organism evidence="3 4">
    <name type="scientific">Piscinibacter terrae</name>
    <dbReference type="NCBI Taxonomy" id="2496871"/>
    <lineage>
        <taxon>Bacteria</taxon>
        <taxon>Pseudomonadati</taxon>
        <taxon>Pseudomonadota</taxon>
        <taxon>Betaproteobacteria</taxon>
        <taxon>Burkholderiales</taxon>
        <taxon>Sphaerotilaceae</taxon>
        <taxon>Piscinibacter</taxon>
    </lineage>
</organism>
<feature type="domain" description="DUF6701" evidence="2">
    <location>
        <begin position="305"/>
        <end position="843"/>
    </location>
</feature>
<accession>A0A3N7HSP0</accession>
<keyword evidence="1" id="KW-0732">Signal</keyword>
<evidence type="ECO:0000256" key="1">
    <source>
        <dbReference type="SAM" id="SignalP"/>
    </source>
</evidence>
<dbReference type="OrthoDB" id="9790247at2"/>
<sequence>MKSLAGWFLALLACLLACQGAQAQTYTADSSAAVQLAYPWIDISTTGTTEDLHDDEVSADISLGFSFTYGASTYTALRISSNGMLFFGGDGQTSTQYRNSALPLNGGSSGEPNIDAAMLPLWDDLQPNNVANYIRYRSMGTAPNRVFVVSWLAVPYYCSGGSKCNTSVVQTTTMFATFQVQIYEQGQFVYRYGTIDGSGGAHSSGATQSNPAGASVGYELNNSDYVQYSFQTASVTNNTTILWTRRVTAPGGFNAFDTSTAAGSITGNIHTKVAGSAFNLAVVALNTAKTAVATTFTGDVKVELLNASDNSGALNASTGCRSTWTTALQTLTTTFATTDLGRDTVSFTEPNAWRDVRVRMSYPATGTATVVACSTDDFAIRPSSFASFSATDTDWATAGTGRTLANATAIGGNVHKAGQPFTIRATAVNAASATTTNYTLAPTATVTACAGTACTGSFGTLTVSLTAAAGVINNTTASYSEVGAFSLQLVDSSFASVDGADGSTAAELNITSPVITVGRFVPDHFDVTTLVTPVLKTFNTTACSTRSFTYVGQPFGYITAAQATVLARNAAGTTTANYSGAMWKLATAGISQTYSPLSPTSPGLDVSGATTPSLTSNSNGTGVLATSSSDLLKFTRSASTPLAPFSAAISLTWGVSDTSENAVTGNGNIATTTPLTFSSIAFDSGTAFRYGILKLASAYGSELTNLPVAVEAQYWDGARFATNTSDQCTSLPTGIMAMGNYQRNLVACETGLATATLKLSSGRGYFTLIKPGAGNSGSMDINLQLGASATGSTCVGTGGSATAASAGSLTWLQGKWSGSNYDQNPSARASFGQYKSPLIYLRESF</sequence>
<reference evidence="3 4" key="2">
    <citation type="submission" date="2018-12" db="EMBL/GenBank/DDBJ databases">
        <title>Rhizobacter gummiphilus sp. nov., a rubber-degrading bacterium isolated from the soil of a botanical garden in Japan.</title>
        <authorList>
            <person name="Shunsuke S.S."/>
        </authorList>
    </citation>
    <scope>NUCLEOTIDE SEQUENCE [LARGE SCALE GENOMIC DNA]</scope>
    <source>
        <strain evidence="3 4">S-16</strain>
    </source>
</reference>
<gene>
    <name evidence="3" type="ORF">DZC73_10850</name>
</gene>
<dbReference type="EMBL" id="QUSW01000002">
    <property type="protein sequence ID" value="RQP25318.1"/>
    <property type="molecule type" value="Genomic_DNA"/>
</dbReference>
<comment type="caution">
    <text evidence="3">The sequence shown here is derived from an EMBL/GenBank/DDBJ whole genome shotgun (WGS) entry which is preliminary data.</text>
</comment>
<dbReference type="AlphaFoldDB" id="A0A3N7HSP0"/>
<dbReference type="Proteomes" id="UP000267464">
    <property type="component" value="Unassembled WGS sequence"/>
</dbReference>
<dbReference type="InterPro" id="IPR046524">
    <property type="entry name" value="DUF6701"/>
</dbReference>
<protein>
    <recommendedName>
        <fullName evidence="2">DUF6701 domain-containing protein</fullName>
    </recommendedName>
</protein>
<evidence type="ECO:0000313" key="3">
    <source>
        <dbReference type="EMBL" id="RQP25318.1"/>
    </source>
</evidence>
<proteinExistence type="predicted"/>
<dbReference type="Pfam" id="PF20419">
    <property type="entry name" value="DUF6701"/>
    <property type="match status" value="1"/>
</dbReference>
<evidence type="ECO:0000313" key="4">
    <source>
        <dbReference type="Proteomes" id="UP000267464"/>
    </source>
</evidence>
<reference evidence="3 4" key="1">
    <citation type="submission" date="2018-08" db="EMBL/GenBank/DDBJ databases">
        <authorList>
            <person name="Khan S.A."/>
            <person name="Jeon C.O."/>
            <person name="Chun B.H."/>
            <person name="Jeong S.E."/>
        </authorList>
    </citation>
    <scope>NUCLEOTIDE SEQUENCE [LARGE SCALE GENOMIC DNA]</scope>
    <source>
        <strain evidence="3 4">S-16</strain>
    </source>
</reference>
<feature type="signal peptide" evidence="1">
    <location>
        <begin position="1"/>
        <end position="23"/>
    </location>
</feature>